<keyword evidence="5" id="KW-1185">Reference proteome</keyword>
<dbReference type="SUPFAM" id="SSF55073">
    <property type="entry name" value="Nucleotide cyclase"/>
    <property type="match status" value="1"/>
</dbReference>
<dbReference type="SUPFAM" id="SSF141868">
    <property type="entry name" value="EAL domain-like"/>
    <property type="match status" value="1"/>
</dbReference>
<dbReference type="CDD" id="cd01949">
    <property type="entry name" value="GGDEF"/>
    <property type="match status" value="1"/>
</dbReference>
<keyword evidence="1" id="KW-0812">Transmembrane</keyword>
<comment type="caution">
    <text evidence="4">The sequence shown here is derived from an EMBL/GenBank/DDBJ whole genome shotgun (WGS) entry which is preliminary data.</text>
</comment>
<dbReference type="NCBIfam" id="TIGR00254">
    <property type="entry name" value="GGDEF"/>
    <property type="match status" value="1"/>
</dbReference>
<feature type="domain" description="EAL" evidence="2">
    <location>
        <begin position="402"/>
        <end position="654"/>
    </location>
</feature>
<evidence type="ECO:0000259" key="3">
    <source>
        <dbReference type="PROSITE" id="PS50887"/>
    </source>
</evidence>
<dbReference type="InterPro" id="IPR035919">
    <property type="entry name" value="EAL_sf"/>
</dbReference>
<evidence type="ECO:0000313" key="5">
    <source>
        <dbReference type="Proteomes" id="UP001216595"/>
    </source>
</evidence>
<name>A0ABT5IJT0_9CAUL</name>
<dbReference type="InterPro" id="IPR043128">
    <property type="entry name" value="Rev_trsase/Diguanyl_cyclase"/>
</dbReference>
<organism evidence="4 5">
    <name type="scientific">Asticcacaulis currens</name>
    <dbReference type="NCBI Taxonomy" id="2984210"/>
    <lineage>
        <taxon>Bacteria</taxon>
        <taxon>Pseudomonadati</taxon>
        <taxon>Pseudomonadota</taxon>
        <taxon>Alphaproteobacteria</taxon>
        <taxon>Caulobacterales</taxon>
        <taxon>Caulobacteraceae</taxon>
        <taxon>Asticcacaulis</taxon>
    </lineage>
</organism>
<feature type="transmembrane region" description="Helical" evidence="1">
    <location>
        <begin position="88"/>
        <end position="109"/>
    </location>
</feature>
<dbReference type="InterPro" id="IPR050706">
    <property type="entry name" value="Cyclic-di-GMP_PDE-like"/>
</dbReference>
<dbReference type="Proteomes" id="UP001216595">
    <property type="component" value="Unassembled WGS sequence"/>
</dbReference>
<dbReference type="PROSITE" id="PS50887">
    <property type="entry name" value="GGDEF"/>
    <property type="match status" value="1"/>
</dbReference>
<feature type="transmembrane region" description="Helical" evidence="1">
    <location>
        <begin position="121"/>
        <end position="138"/>
    </location>
</feature>
<feature type="transmembrane region" description="Helical" evidence="1">
    <location>
        <begin position="46"/>
        <end position="67"/>
    </location>
</feature>
<sequence length="657" mass="72466">MPNLFRSVSYHPHLLRQAYRTLGPMLVVNLACVLGTSLLLDVGNHPLLFGWVVVHITVILIRGGSWARFHQDKRNWRRKSDYQSWKASYTAGLLVSGSLWSALALYLFAKHPETASVEAQYAVLIILSALAGGATGVTSSFARAGSVYIGLLLLPASLTLLTHDHIHRTLGLLGLIFCGVMLVTLRGNHRLLVRNLTLEDRNLSLIKQLSEVNHALEEKVIERTESLARLAHTDKLTGLLNRYGLFDWHQKRLAHAPTSRTAVFFLDLDRFKQVNDALSHEAGDKVLSAIARQIEAVAPADARLARWGGDEFVLACPVNGDLNDLVDQVSDAVSHAVDIPLNIEGTDLKLGVSIGWACHPDHDKTFPDIIHAADLATTEVKRSGRGRTLAFDETFAESLRRRFNLSRALSEAIGSDALQVAYQPIVCARTRALLSYEALCRWHHPQLGLIRPDEFIRLAEDTDRIVALGNWVLERACADAAHWRRKGLTAKVAVNVSVKQLTLDTFALHLVSILARTGLAPSCLEIEVTESVFDDGHIEQVTQTIKHLKTLGVHIHIDDFGTGYSSLSRLRHLNANGIKIDQSFVADLNGQSKAIIESTILIARAFDLTIVAEGVETDEQRETLRTLGVDQLQGYLLGRPQRLSDILDAGMTSETAA</sequence>
<proteinExistence type="predicted"/>
<dbReference type="RefSeq" id="WP_272742386.1">
    <property type="nucleotide sequence ID" value="NZ_JAQQKW010000011.1"/>
</dbReference>
<gene>
    <name evidence="4" type="ORF">PQU94_15725</name>
</gene>
<evidence type="ECO:0000259" key="2">
    <source>
        <dbReference type="PROSITE" id="PS50883"/>
    </source>
</evidence>
<protein>
    <submittedName>
        <fullName evidence="4">EAL domain-containing protein</fullName>
    </submittedName>
</protein>
<dbReference type="InterPro" id="IPR029787">
    <property type="entry name" value="Nucleotide_cyclase"/>
</dbReference>
<keyword evidence="1" id="KW-0472">Membrane</keyword>
<dbReference type="PROSITE" id="PS50883">
    <property type="entry name" value="EAL"/>
    <property type="match status" value="1"/>
</dbReference>
<dbReference type="Pfam" id="PF00563">
    <property type="entry name" value="EAL"/>
    <property type="match status" value="1"/>
</dbReference>
<dbReference type="PANTHER" id="PTHR33121:SF79">
    <property type="entry name" value="CYCLIC DI-GMP PHOSPHODIESTERASE PDED-RELATED"/>
    <property type="match status" value="1"/>
</dbReference>
<feature type="transmembrane region" description="Helical" evidence="1">
    <location>
        <begin position="21"/>
        <end position="40"/>
    </location>
</feature>
<feature type="transmembrane region" description="Helical" evidence="1">
    <location>
        <begin position="145"/>
        <end position="163"/>
    </location>
</feature>
<evidence type="ECO:0000313" key="4">
    <source>
        <dbReference type="EMBL" id="MDC7695726.1"/>
    </source>
</evidence>
<dbReference type="InterPro" id="IPR000160">
    <property type="entry name" value="GGDEF_dom"/>
</dbReference>
<accession>A0ABT5IJT0</accession>
<dbReference type="Pfam" id="PF00990">
    <property type="entry name" value="GGDEF"/>
    <property type="match status" value="1"/>
</dbReference>
<feature type="domain" description="GGDEF" evidence="3">
    <location>
        <begin position="259"/>
        <end position="393"/>
    </location>
</feature>
<dbReference type="EMBL" id="JAQQKW010000011">
    <property type="protein sequence ID" value="MDC7695726.1"/>
    <property type="molecule type" value="Genomic_DNA"/>
</dbReference>
<dbReference type="PANTHER" id="PTHR33121">
    <property type="entry name" value="CYCLIC DI-GMP PHOSPHODIESTERASE PDEF"/>
    <property type="match status" value="1"/>
</dbReference>
<dbReference type="InterPro" id="IPR001633">
    <property type="entry name" value="EAL_dom"/>
</dbReference>
<dbReference type="Gene3D" id="3.20.20.450">
    <property type="entry name" value="EAL domain"/>
    <property type="match status" value="1"/>
</dbReference>
<keyword evidence="1" id="KW-1133">Transmembrane helix</keyword>
<dbReference type="SMART" id="SM00267">
    <property type="entry name" value="GGDEF"/>
    <property type="match status" value="1"/>
</dbReference>
<dbReference type="Gene3D" id="3.30.70.270">
    <property type="match status" value="1"/>
</dbReference>
<evidence type="ECO:0000256" key="1">
    <source>
        <dbReference type="SAM" id="Phobius"/>
    </source>
</evidence>
<reference evidence="4 5" key="1">
    <citation type="submission" date="2023-01" db="EMBL/GenBank/DDBJ databases">
        <title>Novel species of the genus Asticcacaulis isolated from rivers.</title>
        <authorList>
            <person name="Lu H."/>
        </authorList>
    </citation>
    <scope>NUCLEOTIDE SEQUENCE [LARGE SCALE GENOMIC DNA]</scope>
    <source>
        <strain evidence="4 5">DXS10W</strain>
    </source>
</reference>
<dbReference type="SMART" id="SM00052">
    <property type="entry name" value="EAL"/>
    <property type="match status" value="1"/>
</dbReference>
<dbReference type="CDD" id="cd01948">
    <property type="entry name" value="EAL"/>
    <property type="match status" value="1"/>
</dbReference>